<keyword evidence="3 7" id="KW-0812">Transmembrane</keyword>
<gene>
    <name evidence="8" type="ORF">HSR122_2906</name>
</gene>
<feature type="transmembrane region" description="Helical" evidence="7">
    <location>
        <begin position="380"/>
        <end position="401"/>
    </location>
</feature>
<evidence type="ECO:0000313" key="8">
    <source>
        <dbReference type="EMBL" id="QSG10276.1"/>
    </source>
</evidence>
<dbReference type="GO" id="GO:0005886">
    <property type="term" value="C:plasma membrane"/>
    <property type="evidence" value="ECO:0007669"/>
    <property type="project" value="UniProtKB-SubCell"/>
</dbReference>
<feature type="region of interest" description="Disordered" evidence="6">
    <location>
        <begin position="265"/>
        <end position="299"/>
    </location>
</feature>
<dbReference type="AlphaFoldDB" id="A0A897NJ00"/>
<dbReference type="GeneID" id="68853496"/>
<feature type="transmembrane region" description="Helical" evidence="7">
    <location>
        <begin position="221"/>
        <end position="245"/>
    </location>
</feature>
<protein>
    <submittedName>
        <fullName evidence="8">Putative conserved domain associated withmembrane ribonuclease BN</fullName>
    </submittedName>
</protein>
<dbReference type="PANTHER" id="PTHR30213">
    <property type="entry name" value="INNER MEMBRANE PROTEIN YHJD"/>
    <property type="match status" value="1"/>
</dbReference>
<keyword evidence="4 7" id="KW-1133">Transmembrane helix</keyword>
<dbReference type="EMBL" id="CP064788">
    <property type="protein sequence ID" value="QSG10276.1"/>
    <property type="molecule type" value="Genomic_DNA"/>
</dbReference>
<organism evidence="8 9">
    <name type="scientific">Halapricum desulfuricans</name>
    <dbReference type="NCBI Taxonomy" id="2841257"/>
    <lineage>
        <taxon>Archaea</taxon>
        <taxon>Methanobacteriati</taxon>
        <taxon>Methanobacteriota</taxon>
        <taxon>Stenosarchaea group</taxon>
        <taxon>Halobacteria</taxon>
        <taxon>Halobacteriales</taxon>
        <taxon>Haloarculaceae</taxon>
        <taxon>Halapricum</taxon>
    </lineage>
</organism>
<evidence type="ECO:0000256" key="1">
    <source>
        <dbReference type="ARBA" id="ARBA00004651"/>
    </source>
</evidence>
<dbReference type="RefSeq" id="WP_229110419.1">
    <property type="nucleotide sequence ID" value="NZ_CP064788.1"/>
</dbReference>
<reference evidence="8 9" key="1">
    <citation type="submission" date="2020-11" db="EMBL/GenBank/DDBJ databases">
        <title>Carbohydrate-dependent, anaerobic sulfur respiration: A novel catabolism in halophilic archaea.</title>
        <authorList>
            <person name="Sorokin D.Y."/>
            <person name="Messina E."/>
            <person name="Smedile F."/>
            <person name="La Cono V."/>
            <person name="Hallsworth J.E."/>
            <person name="Yakimov M.M."/>
        </authorList>
    </citation>
    <scope>NUCLEOTIDE SEQUENCE [LARGE SCALE GENOMIC DNA]</scope>
    <source>
        <strain evidence="8 9">HSR12-2</strain>
    </source>
</reference>
<feature type="transmembrane region" description="Helical" evidence="7">
    <location>
        <begin position="24"/>
        <end position="50"/>
    </location>
</feature>
<evidence type="ECO:0000256" key="6">
    <source>
        <dbReference type="SAM" id="MobiDB-lite"/>
    </source>
</evidence>
<feature type="transmembrane region" description="Helical" evidence="7">
    <location>
        <begin position="136"/>
        <end position="157"/>
    </location>
</feature>
<accession>A0A897NJ00</accession>
<feature type="transmembrane region" description="Helical" evidence="7">
    <location>
        <begin position="341"/>
        <end position="374"/>
    </location>
</feature>
<comment type="subcellular location">
    <subcellularLocation>
        <location evidence="1">Cell membrane</location>
        <topology evidence="1">Multi-pass membrane protein</topology>
    </subcellularLocation>
</comment>
<evidence type="ECO:0000256" key="5">
    <source>
        <dbReference type="ARBA" id="ARBA00023136"/>
    </source>
</evidence>
<evidence type="ECO:0000256" key="4">
    <source>
        <dbReference type="ARBA" id="ARBA00022989"/>
    </source>
</evidence>
<evidence type="ECO:0000313" key="9">
    <source>
        <dbReference type="Proteomes" id="UP000662973"/>
    </source>
</evidence>
<keyword evidence="5 7" id="KW-0472">Membrane</keyword>
<dbReference type="NCBIfam" id="TIGR00765">
    <property type="entry name" value="yihY_not_rbn"/>
    <property type="match status" value="1"/>
</dbReference>
<dbReference type="Pfam" id="PF03631">
    <property type="entry name" value="Virul_fac_BrkB"/>
    <property type="match status" value="1"/>
</dbReference>
<keyword evidence="2" id="KW-1003">Cell membrane</keyword>
<dbReference type="InterPro" id="IPR017039">
    <property type="entry name" value="Virul_fac_BrkB"/>
</dbReference>
<keyword evidence="9" id="KW-1185">Reference proteome</keyword>
<proteinExistence type="predicted"/>
<dbReference type="Proteomes" id="UP000662973">
    <property type="component" value="Chromosome"/>
</dbReference>
<evidence type="ECO:0000256" key="3">
    <source>
        <dbReference type="ARBA" id="ARBA00022692"/>
    </source>
</evidence>
<feature type="compositionally biased region" description="Basic and acidic residues" evidence="6">
    <location>
        <begin position="265"/>
        <end position="277"/>
    </location>
</feature>
<evidence type="ECO:0000256" key="7">
    <source>
        <dbReference type="SAM" id="Phobius"/>
    </source>
</evidence>
<name>A0A897NJ00_9EURY</name>
<sequence>MNERATRALSVGRTLLGVVRRSPLTLLAAAIAYYAFVSLLPLSLLALSIASALGGDALAETVVAQLGDVLTPSGEELVRSALTTARGRGGATAIGVAVLLWGGLKFFRGLDIAFSMIYGTQRQVTLFTQFRNAITALFAVGVAVGAVVLAAALAGLVGVSAPTVIALPVVLTAAFLPLYVIFPDVDLRVREALPGAAFAAVGWTALSAVFQVYAASTGGSALYGVLGAVLLLVTWFYVGGLLLLVGAVLNGVLAGDVEAVEDRQLQQGAHRDTEQRMSDSGADDADGGTGESRQREDRDLQAELEELQTRIDERTLHRDEIERDLKRYVRKRVRRGHATGWGPYLVLLYGTVMTLGAFYFLSGWIAFLSMIVIWLSTLGLYALMLLVGVTVSAAGLPGALLDKARDFRR</sequence>
<dbReference type="KEGG" id="hds:HSR122_2906"/>
<feature type="transmembrane region" description="Helical" evidence="7">
    <location>
        <begin position="163"/>
        <end position="182"/>
    </location>
</feature>
<feature type="transmembrane region" description="Helical" evidence="7">
    <location>
        <begin position="89"/>
        <end position="107"/>
    </location>
</feature>
<feature type="transmembrane region" description="Helical" evidence="7">
    <location>
        <begin position="194"/>
        <end position="215"/>
    </location>
</feature>
<evidence type="ECO:0000256" key="2">
    <source>
        <dbReference type="ARBA" id="ARBA00022475"/>
    </source>
</evidence>
<dbReference type="PANTHER" id="PTHR30213:SF0">
    <property type="entry name" value="UPF0761 MEMBRANE PROTEIN YIHY"/>
    <property type="match status" value="1"/>
</dbReference>